<gene>
    <name evidence="2" type="ORF">Cni_G08678</name>
</gene>
<proteinExistence type="predicted"/>
<protein>
    <submittedName>
        <fullName evidence="2">Uncharacterized protein</fullName>
    </submittedName>
</protein>
<dbReference type="AlphaFoldDB" id="A0AAQ3K1E6"/>
<dbReference type="Proteomes" id="UP001327560">
    <property type="component" value="Chromosome 3"/>
</dbReference>
<feature type="region of interest" description="Disordered" evidence="1">
    <location>
        <begin position="1"/>
        <end position="20"/>
    </location>
</feature>
<evidence type="ECO:0000313" key="2">
    <source>
        <dbReference type="EMBL" id="WOK99966.1"/>
    </source>
</evidence>
<accession>A0AAQ3K1E6</accession>
<organism evidence="2 3">
    <name type="scientific">Canna indica</name>
    <name type="common">Indian-shot</name>
    <dbReference type="NCBI Taxonomy" id="4628"/>
    <lineage>
        <taxon>Eukaryota</taxon>
        <taxon>Viridiplantae</taxon>
        <taxon>Streptophyta</taxon>
        <taxon>Embryophyta</taxon>
        <taxon>Tracheophyta</taxon>
        <taxon>Spermatophyta</taxon>
        <taxon>Magnoliopsida</taxon>
        <taxon>Liliopsida</taxon>
        <taxon>Zingiberales</taxon>
        <taxon>Cannaceae</taxon>
        <taxon>Canna</taxon>
    </lineage>
</organism>
<evidence type="ECO:0000313" key="3">
    <source>
        <dbReference type="Proteomes" id="UP001327560"/>
    </source>
</evidence>
<keyword evidence="3" id="KW-1185">Reference proteome</keyword>
<name>A0AAQ3K1E6_9LILI</name>
<reference evidence="2 3" key="1">
    <citation type="submission" date="2023-10" db="EMBL/GenBank/DDBJ databases">
        <title>Chromosome-scale genome assembly provides insights into flower coloration mechanisms of Canna indica.</title>
        <authorList>
            <person name="Li C."/>
        </authorList>
    </citation>
    <scope>NUCLEOTIDE SEQUENCE [LARGE SCALE GENOMIC DNA]</scope>
    <source>
        <tissue evidence="2">Flower</tissue>
    </source>
</reference>
<evidence type="ECO:0000256" key="1">
    <source>
        <dbReference type="SAM" id="MobiDB-lite"/>
    </source>
</evidence>
<feature type="compositionally biased region" description="Low complexity" evidence="1">
    <location>
        <begin position="9"/>
        <end position="18"/>
    </location>
</feature>
<dbReference type="PANTHER" id="PTHR33168">
    <property type="entry name" value="STRESS INDUCED PROTEIN-RELATED"/>
    <property type="match status" value="1"/>
</dbReference>
<dbReference type="EMBL" id="CP136892">
    <property type="protein sequence ID" value="WOK99966.1"/>
    <property type="molecule type" value="Genomic_DNA"/>
</dbReference>
<sequence>MGFDHRNASSPTSSPPRSRIQRLGSSICSYCCFGGAAPGGDDKDERPASLVRSSAAWIRQKALELPEIGSRCRNLAARIRRHRHARRASVEFVYDPLSYALNFDEGLEDDAVGDGDDFRYRSFSSRLPASPPPAKASFVS</sequence>